<evidence type="ECO:0000256" key="3">
    <source>
        <dbReference type="ARBA" id="ARBA00022806"/>
    </source>
</evidence>
<keyword evidence="4" id="KW-0067">ATP-binding</keyword>
<dbReference type="CDD" id="cd17926">
    <property type="entry name" value="DEXHc_RE"/>
    <property type="match status" value="1"/>
</dbReference>
<dbReference type="Pfam" id="PF04851">
    <property type="entry name" value="ResIII"/>
    <property type="match status" value="1"/>
</dbReference>
<comment type="caution">
    <text evidence="7">The sequence shown here is derived from an EMBL/GenBank/DDBJ whole genome shotgun (WGS) entry which is preliminary data.</text>
</comment>
<dbReference type="InterPro" id="IPR014001">
    <property type="entry name" value="Helicase_ATP-bd"/>
</dbReference>
<proteinExistence type="predicted"/>
<dbReference type="RefSeq" id="WP_154620066.1">
    <property type="nucleotide sequence ID" value="NZ_VUNL01000003.1"/>
</dbReference>
<dbReference type="PANTHER" id="PTHR11274">
    <property type="entry name" value="RAD25/XP-B DNA REPAIR HELICASE"/>
    <property type="match status" value="1"/>
</dbReference>
<organism evidence="7 8">
    <name type="scientific">Selenomonas montiformis</name>
    <dbReference type="NCBI Taxonomy" id="2652285"/>
    <lineage>
        <taxon>Bacteria</taxon>
        <taxon>Bacillati</taxon>
        <taxon>Bacillota</taxon>
        <taxon>Negativicutes</taxon>
        <taxon>Selenomonadales</taxon>
        <taxon>Selenomonadaceae</taxon>
        <taxon>Selenomonas</taxon>
    </lineage>
</organism>
<dbReference type="GO" id="GO:0003677">
    <property type="term" value="F:DNA binding"/>
    <property type="evidence" value="ECO:0007669"/>
    <property type="project" value="InterPro"/>
</dbReference>
<keyword evidence="8" id="KW-1185">Reference proteome</keyword>
<evidence type="ECO:0000313" key="7">
    <source>
        <dbReference type="EMBL" id="MSV24293.1"/>
    </source>
</evidence>
<evidence type="ECO:0000313" key="8">
    <source>
        <dbReference type="Proteomes" id="UP000430222"/>
    </source>
</evidence>
<dbReference type="Gene3D" id="3.40.50.300">
    <property type="entry name" value="P-loop containing nucleotide triphosphate hydrolases"/>
    <property type="match status" value="2"/>
</dbReference>
<gene>
    <name evidence="7" type="ORF">FYJ78_03650</name>
</gene>
<dbReference type="GO" id="GO:0016787">
    <property type="term" value="F:hydrolase activity"/>
    <property type="evidence" value="ECO:0007669"/>
    <property type="project" value="UniProtKB-KW"/>
</dbReference>
<dbReference type="EMBL" id="VUNL01000003">
    <property type="protein sequence ID" value="MSV24293.1"/>
    <property type="molecule type" value="Genomic_DNA"/>
</dbReference>
<dbReference type="SMART" id="SM00490">
    <property type="entry name" value="HELICc"/>
    <property type="match status" value="1"/>
</dbReference>
<dbReference type="InterPro" id="IPR050615">
    <property type="entry name" value="ATP-dep_DNA_Helicase"/>
</dbReference>
<dbReference type="GO" id="GO:0004386">
    <property type="term" value="F:helicase activity"/>
    <property type="evidence" value="ECO:0007669"/>
    <property type="project" value="UniProtKB-KW"/>
</dbReference>
<protein>
    <submittedName>
        <fullName evidence="7">DEAD/DEAH box helicase</fullName>
    </submittedName>
</protein>
<dbReference type="SMART" id="SM00487">
    <property type="entry name" value="DEXDc"/>
    <property type="match status" value="1"/>
</dbReference>
<evidence type="ECO:0000256" key="1">
    <source>
        <dbReference type="ARBA" id="ARBA00022741"/>
    </source>
</evidence>
<evidence type="ECO:0000259" key="5">
    <source>
        <dbReference type="PROSITE" id="PS51192"/>
    </source>
</evidence>
<keyword evidence="2" id="KW-0378">Hydrolase</keyword>
<reference evidence="7 8" key="1">
    <citation type="submission" date="2019-08" db="EMBL/GenBank/DDBJ databases">
        <title>In-depth cultivation of the pig gut microbiome towards novel bacterial diversity and tailored functional studies.</title>
        <authorList>
            <person name="Wylensek D."/>
            <person name="Hitch T.C.A."/>
            <person name="Clavel T."/>
        </authorList>
    </citation>
    <scope>NUCLEOTIDE SEQUENCE [LARGE SCALE GENOMIC DNA]</scope>
    <source>
        <strain evidence="8">WCA-380-WT-3B3</strain>
    </source>
</reference>
<name>A0A6I2UQ31_9FIRM</name>
<evidence type="ECO:0000259" key="6">
    <source>
        <dbReference type="PROSITE" id="PS51194"/>
    </source>
</evidence>
<accession>A0A6I2UQ31</accession>
<dbReference type="PANTHER" id="PTHR11274:SF0">
    <property type="entry name" value="GENERAL TRANSCRIPTION AND DNA REPAIR FACTOR IIH HELICASE SUBUNIT XPB"/>
    <property type="match status" value="1"/>
</dbReference>
<dbReference type="PROSITE" id="PS51192">
    <property type="entry name" value="HELICASE_ATP_BIND_1"/>
    <property type="match status" value="1"/>
</dbReference>
<feature type="domain" description="Helicase C-terminal" evidence="6">
    <location>
        <begin position="529"/>
        <end position="688"/>
    </location>
</feature>
<dbReference type="GO" id="GO:0005524">
    <property type="term" value="F:ATP binding"/>
    <property type="evidence" value="ECO:0007669"/>
    <property type="project" value="UniProtKB-KW"/>
</dbReference>
<evidence type="ECO:0000256" key="4">
    <source>
        <dbReference type="ARBA" id="ARBA00022840"/>
    </source>
</evidence>
<feature type="domain" description="Helicase ATP-binding" evidence="5">
    <location>
        <begin position="279"/>
        <end position="449"/>
    </location>
</feature>
<evidence type="ECO:0000256" key="2">
    <source>
        <dbReference type="ARBA" id="ARBA00022801"/>
    </source>
</evidence>
<dbReference type="Pfam" id="PF00271">
    <property type="entry name" value="Helicase_C"/>
    <property type="match status" value="1"/>
</dbReference>
<dbReference type="InterPro" id="IPR001650">
    <property type="entry name" value="Helicase_C-like"/>
</dbReference>
<dbReference type="SUPFAM" id="SSF52540">
    <property type="entry name" value="P-loop containing nucleoside triphosphate hydrolases"/>
    <property type="match status" value="1"/>
</dbReference>
<dbReference type="AlphaFoldDB" id="A0A6I2UQ31"/>
<dbReference type="Proteomes" id="UP000430222">
    <property type="component" value="Unassembled WGS sequence"/>
</dbReference>
<dbReference type="InterPro" id="IPR027417">
    <property type="entry name" value="P-loop_NTPase"/>
</dbReference>
<keyword evidence="1" id="KW-0547">Nucleotide-binding</keyword>
<dbReference type="CDD" id="cd09179">
    <property type="entry name" value="PLDc_N_DEXD_a"/>
    <property type="match status" value="1"/>
</dbReference>
<dbReference type="InterPro" id="IPR006935">
    <property type="entry name" value="Helicase/UvrB_N"/>
</dbReference>
<dbReference type="PROSITE" id="PS51194">
    <property type="entry name" value="HELICASE_CTER"/>
    <property type="match status" value="1"/>
</dbReference>
<keyword evidence="3 7" id="KW-0347">Helicase</keyword>
<sequence length="731" mass="84261">MSLQDIALKTEYRSFQDNIAQDFYIPALKQAVRYKRAVGFFSSSILSMITAGLYEFYQHEGKIELLASPKLSREDIEAIEQGYAAREAVIEQSLRRELLDYEDFCTLNRLNLLVNLIADERLDIKIVMPKGRKGIGMYHEKVGLLEDSFGNIVAFSGSMNESGNALGQNYESFDVFCSWQEADAARVMQKSADFTRLWYNLDSHASVQTFPEVTSYMVDKYRIGPVKPIKEIYPVYHPQSDEQIAETVDDNEAKVESQKSGFQIPKGLRLYSYQQQAIDSWRQHGYRGIFDMATGTGKTLTGLGALAALCEQKPRLAVIIVCPYQHLVDQWDEDIEKFKVHPIIGHSASPQHNYKERLRRAVFSFNLEARDFFCFICTNATFAADWAQAEFAKLKEPSVLVVDEAHNFGAEKLMQTLQKNYTYRLALSATMDRHNDPEGTECLYRFFGDVCIHYDLGRAIQEKKLVPYDYYPVVIYLTETELKKYQQLTIEIGKGIYKKKGKIIVTQKAKTLLLKRSRIVAGAMNKVEKLREMMLEFKDKHDMLIYCGAAQVGIEDENLDIRQIDYISRMLNFELEMRTAQFTSKESMDERALRIEEFKSHDIQALVAIKCLDEGVNIPSIRTAFILASTTNPKEYIQRRGRVLRRYPGNESAVIYDFITLPRSLDEVRNSDAALGRHELALVKNELNRMVEFRNLARNFYVSDHLIDEIRDTYNIPITETEFVDEREEWG</sequence>